<dbReference type="InterPro" id="IPR011990">
    <property type="entry name" value="TPR-like_helical_dom_sf"/>
</dbReference>
<evidence type="ECO:0000313" key="3">
    <source>
        <dbReference type="EMBL" id="KAB1647753.1"/>
    </source>
</evidence>
<evidence type="ECO:0000313" key="4">
    <source>
        <dbReference type="Proteomes" id="UP000479639"/>
    </source>
</evidence>
<name>A0A7C8BQV8_9ACTN</name>
<reference evidence="3 4" key="1">
    <citation type="submission" date="2019-09" db="EMBL/GenBank/DDBJ databases">
        <title>Whole genome shotgun sequencing (WGS) of Ellagibacter isourolithinifaciens DSM 104140(T) and Adlercreutzia muris DSM 29508(T).</title>
        <authorList>
            <person name="Stoll D.A."/>
            <person name="Danylec N."/>
            <person name="Huch M."/>
        </authorList>
    </citation>
    <scope>NUCLEOTIDE SEQUENCE [LARGE SCALE GENOMIC DNA]</scope>
    <source>
        <strain evidence="3 4">DSM 29508</strain>
    </source>
</reference>
<feature type="region of interest" description="Disordered" evidence="1">
    <location>
        <begin position="577"/>
        <end position="600"/>
    </location>
</feature>
<dbReference type="SMART" id="SM01043">
    <property type="entry name" value="BTAD"/>
    <property type="match status" value="1"/>
</dbReference>
<proteinExistence type="predicted"/>
<keyword evidence="4" id="KW-1185">Reference proteome</keyword>
<sequence length="893" mass="95069">MTRFIQQCACRGIRPASVVPERFASRPHLVSQLLRNRRVARFLVAPTGFGKATVAYEYAEVVFGFQHVFWISGTSPCFLRDLDAGVLASAVVACDPEASLAVLADVPVLDEEREAVFSMAIDRLLESGCEVIVTCAPAADGWAALQRDRVAVGARDLLVDEEEARVDDLAPFRPAVGLPLAMRVPCLRWGEEGQAALVRGLAAEELPAETRIALWAVLAMGCGSRSDLALLVGSVRAGEIWGFLAQHYPYAGIEADEDTFNAVAVPLPILRAALAPSLDALARIQGRFERDEMVRLVADRMVARGAGRRAAMVMGAFASREAVSAWLGQAGWHLLWADGGAELEELYRTVCRIRVEERAGVNAMMAWARALAGDGRRAIEFARKALGSPQASDTLRAAAALAAYGQGNAAARRAMAEPVESWLARIAQESTLNAHEGALRALASVALADRSGEDPLARWHGVARELLGAAPVEGDLEQALLLAAAWALDAAASTGAFEPGREDASLLAGADLAALASFVAECAERAAAGGSLGLGGREAAAALERIEGALALAGLPGLGERAQAALDEARISMARGGREAAASSRSRRSSAPAGPGADPFAAPGAPAAFPAVSRGDALDVSSRAAAVPLAPPLLHVRLFGAMTVSVGETDVTAALKSRRRARLLLALLVLHRGRELTRERIVAMMWPAADQRTGAKSFYRVWSELSRILAVGGRCPYLVRDRYGCRLDPALLVSDVVDFESLTRRLLFGPATGSLAWEQVILQLQETFDAPLLPAEGGCETVGQFRERFATEMVDGLVAASCRLRRDGEPQGALWFAREALRRDGTREDVYAALMRAQMVSDQRSAALDTFFACRDFLGDSLGLDPSPSLQALYQSLLEGDTAVGERDAISRC</sequence>
<dbReference type="InterPro" id="IPR005158">
    <property type="entry name" value="BTAD"/>
</dbReference>
<dbReference type="Gene3D" id="1.10.10.10">
    <property type="entry name" value="Winged helix-like DNA-binding domain superfamily/Winged helix DNA-binding domain"/>
    <property type="match status" value="1"/>
</dbReference>
<organism evidence="3 4">
    <name type="scientific">Adlercreutzia muris</name>
    <dbReference type="NCBI Taxonomy" id="1796610"/>
    <lineage>
        <taxon>Bacteria</taxon>
        <taxon>Bacillati</taxon>
        <taxon>Actinomycetota</taxon>
        <taxon>Coriobacteriia</taxon>
        <taxon>Eggerthellales</taxon>
        <taxon>Eggerthellaceae</taxon>
        <taxon>Adlercreutzia</taxon>
    </lineage>
</organism>
<dbReference type="PANTHER" id="PTHR35807">
    <property type="entry name" value="TRANSCRIPTIONAL REGULATOR REDD-RELATED"/>
    <property type="match status" value="1"/>
</dbReference>
<dbReference type="AlphaFoldDB" id="A0A7C8BQV8"/>
<dbReference type="InterPro" id="IPR051677">
    <property type="entry name" value="AfsR-DnrI-RedD_regulator"/>
</dbReference>
<dbReference type="Proteomes" id="UP000479639">
    <property type="component" value="Unassembled WGS sequence"/>
</dbReference>
<comment type="caution">
    <text evidence="3">The sequence shown here is derived from an EMBL/GenBank/DDBJ whole genome shotgun (WGS) entry which is preliminary data.</text>
</comment>
<evidence type="ECO:0000256" key="1">
    <source>
        <dbReference type="SAM" id="MobiDB-lite"/>
    </source>
</evidence>
<accession>A0A7C8BQV8</accession>
<gene>
    <name evidence="3" type="ORF">F8D48_06920</name>
</gene>
<feature type="compositionally biased region" description="Low complexity" evidence="1">
    <location>
        <begin position="579"/>
        <end position="600"/>
    </location>
</feature>
<protein>
    <recommendedName>
        <fullName evidence="2">Bacterial transcriptional activator domain-containing protein</fullName>
    </recommendedName>
</protein>
<dbReference type="RefSeq" id="WP_151430723.1">
    <property type="nucleotide sequence ID" value="NZ_JANJZI010000001.1"/>
</dbReference>
<dbReference type="Pfam" id="PF03704">
    <property type="entry name" value="BTAD"/>
    <property type="match status" value="1"/>
</dbReference>
<dbReference type="InterPro" id="IPR036388">
    <property type="entry name" value="WH-like_DNA-bd_sf"/>
</dbReference>
<evidence type="ECO:0000259" key="2">
    <source>
        <dbReference type="SMART" id="SM01043"/>
    </source>
</evidence>
<dbReference type="Gene3D" id="1.25.40.10">
    <property type="entry name" value="Tetratricopeptide repeat domain"/>
    <property type="match status" value="1"/>
</dbReference>
<feature type="domain" description="Bacterial transcriptional activator" evidence="2">
    <location>
        <begin position="734"/>
        <end position="878"/>
    </location>
</feature>
<dbReference type="EMBL" id="WAJS01000018">
    <property type="protein sequence ID" value="KAB1647753.1"/>
    <property type="molecule type" value="Genomic_DNA"/>
</dbReference>